<evidence type="ECO:0000256" key="1">
    <source>
        <dbReference type="ARBA" id="ARBA00009308"/>
    </source>
</evidence>
<evidence type="ECO:0000313" key="5">
    <source>
        <dbReference type="Proteomes" id="UP000540519"/>
    </source>
</evidence>
<dbReference type="OrthoDB" id="9788468at2"/>
<dbReference type="NCBIfam" id="TIGR03081">
    <property type="entry name" value="metmalonyl_epim"/>
    <property type="match status" value="1"/>
</dbReference>
<dbReference type="EC" id="5.1.99.1" evidence="4"/>
<comment type="caution">
    <text evidence="4">The sequence shown here is derived from an EMBL/GenBank/DDBJ whole genome shotgun (WGS) entry which is preliminary data.</text>
</comment>
<dbReference type="CDD" id="cd07249">
    <property type="entry name" value="MMCE"/>
    <property type="match status" value="1"/>
</dbReference>
<dbReference type="Proteomes" id="UP000540519">
    <property type="component" value="Unassembled WGS sequence"/>
</dbReference>
<dbReference type="PROSITE" id="PS51819">
    <property type="entry name" value="VOC"/>
    <property type="match status" value="1"/>
</dbReference>
<dbReference type="PANTHER" id="PTHR43048:SF3">
    <property type="entry name" value="METHYLMALONYL-COA EPIMERASE, MITOCHONDRIAL"/>
    <property type="match status" value="1"/>
</dbReference>
<dbReference type="InterPro" id="IPR051785">
    <property type="entry name" value="MMCE/EMCE_epimerase"/>
</dbReference>
<dbReference type="InterPro" id="IPR037523">
    <property type="entry name" value="VOC_core"/>
</dbReference>
<name>A0A7X2ZW01_9FLAO</name>
<dbReference type="AlphaFoldDB" id="A0A7X2ZW01"/>
<dbReference type="Gene3D" id="3.10.180.10">
    <property type="entry name" value="2,3-Dihydroxybiphenyl 1,2-Dioxygenase, domain 1"/>
    <property type="match status" value="1"/>
</dbReference>
<keyword evidence="2" id="KW-0479">Metal-binding</keyword>
<organism evidence="4 5">
    <name type="scientific">Zobellia amurskyensis</name>
    <dbReference type="NCBI Taxonomy" id="248905"/>
    <lineage>
        <taxon>Bacteria</taxon>
        <taxon>Pseudomonadati</taxon>
        <taxon>Bacteroidota</taxon>
        <taxon>Flavobacteriia</taxon>
        <taxon>Flavobacteriales</taxon>
        <taxon>Flavobacteriaceae</taxon>
        <taxon>Zobellia</taxon>
    </lineage>
</organism>
<feature type="domain" description="VOC" evidence="3">
    <location>
        <begin position="3"/>
        <end position="131"/>
    </location>
</feature>
<accession>A0A7X2ZW01</accession>
<dbReference type="InterPro" id="IPR029068">
    <property type="entry name" value="Glyas_Bleomycin-R_OHBP_Dase"/>
</dbReference>
<reference evidence="4 5" key="1">
    <citation type="journal article" date="2019" name="Mar. Drugs">
        <title>Comparative Genomics and CAZyme Genome Repertoires of Marine Zobellia amurskyensis KMM 3526(T) and Zobellia laminariae KMM 3676(T).</title>
        <authorList>
            <person name="Chernysheva N."/>
            <person name="Bystritskaya E."/>
            <person name="Stenkova A."/>
            <person name="Golovkin I."/>
            <person name="Nedashkovskaya O."/>
            <person name="Isaeva M."/>
        </authorList>
    </citation>
    <scope>NUCLEOTIDE SEQUENCE [LARGE SCALE GENOMIC DNA]</scope>
    <source>
        <strain evidence="4 5">KMM 3526</strain>
    </source>
</reference>
<dbReference type="GO" id="GO:0004493">
    <property type="term" value="F:methylmalonyl-CoA epimerase activity"/>
    <property type="evidence" value="ECO:0007669"/>
    <property type="project" value="UniProtKB-EC"/>
</dbReference>
<dbReference type="SUPFAM" id="SSF54593">
    <property type="entry name" value="Glyoxalase/Bleomycin resistance protein/Dihydroxybiphenyl dioxygenase"/>
    <property type="match status" value="1"/>
</dbReference>
<evidence type="ECO:0000313" key="4">
    <source>
        <dbReference type="EMBL" id="MUH37438.1"/>
    </source>
</evidence>
<dbReference type="InterPro" id="IPR017515">
    <property type="entry name" value="MeMalonyl-CoA_epimerase"/>
</dbReference>
<evidence type="ECO:0000259" key="3">
    <source>
        <dbReference type="PROSITE" id="PS51819"/>
    </source>
</evidence>
<dbReference type="GO" id="GO:0046872">
    <property type="term" value="F:metal ion binding"/>
    <property type="evidence" value="ECO:0007669"/>
    <property type="project" value="UniProtKB-KW"/>
</dbReference>
<keyword evidence="5" id="KW-1185">Reference proteome</keyword>
<protein>
    <submittedName>
        <fullName evidence="4">Methylmalonyl-CoA epimerase</fullName>
        <ecNumber evidence="4">5.1.99.1</ecNumber>
    </submittedName>
</protein>
<dbReference type="GO" id="GO:0046491">
    <property type="term" value="P:L-methylmalonyl-CoA metabolic process"/>
    <property type="evidence" value="ECO:0007669"/>
    <property type="project" value="TreeGrafter"/>
</dbReference>
<dbReference type="Pfam" id="PF13669">
    <property type="entry name" value="Glyoxalase_4"/>
    <property type="match status" value="1"/>
</dbReference>
<gene>
    <name evidence="4" type="primary">mce</name>
    <name evidence="4" type="ORF">D9O36_16415</name>
</gene>
<dbReference type="RefSeq" id="WP_155600725.1">
    <property type="nucleotide sequence ID" value="NZ_RCNR01000040.1"/>
</dbReference>
<sequence length="134" mass="14893">MEKIEHIGIAVNDLKAANERFGKLLGQSHYKIEDVPSEGVRTSFFKTGDSKIELLEATDTTGPIAKFLDKNGEGMHHIAFSVDDIEKEMERLKGEGFILINEKPKKGADNKLVAFLHPKSSNGVLIELCQEIIE</sequence>
<dbReference type="EMBL" id="RCNR01000040">
    <property type="protein sequence ID" value="MUH37438.1"/>
    <property type="molecule type" value="Genomic_DNA"/>
</dbReference>
<proteinExistence type="inferred from homology"/>
<comment type="similarity">
    <text evidence="1">Belongs to the methylmalonyl-CoA epimerase family.</text>
</comment>
<dbReference type="PANTHER" id="PTHR43048">
    <property type="entry name" value="METHYLMALONYL-COA EPIMERASE"/>
    <property type="match status" value="1"/>
</dbReference>
<keyword evidence="4" id="KW-0413">Isomerase</keyword>
<evidence type="ECO:0000256" key="2">
    <source>
        <dbReference type="ARBA" id="ARBA00022723"/>
    </source>
</evidence>